<evidence type="ECO:0000256" key="5">
    <source>
        <dbReference type="ARBA" id="ARBA00022842"/>
    </source>
</evidence>
<name>A0A221W1D4_9PSEU</name>
<evidence type="ECO:0000256" key="3">
    <source>
        <dbReference type="ARBA" id="ARBA00022679"/>
    </source>
</evidence>
<dbReference type="EC" id="2.5.1.10" evidence="7"/>
<dbReference type="AlphaFoldDB" id="A0A221W1D4"/>
<dbReference type="SFLD" id="SFLDG01017">
    <property type="entry name" value="Polyprenyl_Transferase_Like"/>
    <property type="match status" value="1"/>
</dbReference>
<protein>
    <submittedName>
        <fullName evidence="7">(2E,6E)-farnesyl diphosphate synthase</fullName>
        <ecNumber evidence="7">2.5.1.10</ecNumber>
    </submittedName>
</protein>
<dbReference type="CDD" id="cd00685">
    <property type="entry name" value="Trans_IPPS_HT"/>
    <property type="match status" value="1"/>
</dbReference>
<organism evidence="7 8">
    <name type="scientific">Actinoalloteichus hoggarensis</name>
    <dbReference type="NCBI Taxonomy" id="1470176"/>
    <lineage>
        <taxon>Bacteria</taxon>
        <taxon>Bacillati</taxon>
        <taxon>Actinomycetota</taxon>
        <taxon>Actinomycetes</taxon>
        <taxon>Pseudonocardiales</taxon>
        <taxon>Pseudonocardiaceae</taxon>
        <taxon>Actinoalloteichus</taxon>
    </lineage>
</organism>
<dbReference type="Proteomes" id="UP000204221">
    <property type="component" value="Chromosome"/>
</dbReference>
<dbReference type="RefSeq" id="WP_093941037.1">
    <property type="nucleotide sequence ID" value="NZ_CP022521.1"/>
</dbReference>
<evidence type="ECO:0000256" key="4">
    <source>
        <dbReference type="ARBA" id="ARBA00022723"/>
    </source>
</evidence>
<dbReference type="PANTHER" id="PTHR12001:SF85">
    <property type="entry name" value="SHORT CHAIN ISOPRENYL DIPHOSPHATE SYNTHASE"/>
    <property type="match status" value="1"/>
</dbReference>
<dbReference type="KEGG" id="ahg:AHOG_09545"/>
<evidence type="ECO:0000256" key="1">
    <source>
        <dbReference type="ARBA" id="ARBA00001946"/>
    </source>
</evidence>
<evidence type="ECO:0000256" key="2">
    <source>
        <dbReference type="ARBA" id="ARBA00006706"/>
    </source>
</evidence>
<dbReference type="PROSITE" id="PS00444">
    <property type="entry name" value="POLYPRENYL_SYNTHASE_2"/>
    <property type="match status" value="1"/>
</dbReference>
<evidence type="ECO:0000313" key="7">
    <source>
        <dbReference type="EMBL" id="ASO19553.1"/>
    </source>
</evidence>
<reference evidence="7 8" key="1">
    <citation type="submission" date="2017-07" db="EMBL/GenBank/DDBJ databases">
        <title>Complete genome sequence of Actinoalloteichus hoggarensis DSM 45943, type strain of Actinoalloteichus hoggarensis.</title>
        <authorList>
            <person name="Ruckert C."/>
            <person name="Nouioui I."/>
            <person name="Willmese J."/>
            <person name="van Wezel G."/>
            <person name="Klenk H.-P."/>
            <person name="Kalinowski J."/>
            <person name="Zotchev S.B."/>
        </authorList>
    </citation>
    <scope>NUCLEOTIDE SEQUENCE [LARGE SCALE GENOMIC DNA]</scope>
    <source>
        <strain evidence="7 8">DSM 45943</strain>
    </source>
</reference>
<proteinExistence type="inferred from homology"/>
<comment type="cofactor">
    <cofactor evidence="1">
        <name>Mg(2+)</name>
        <dbReference type="ChEBI" id="CHEBI:18420"/>
    </cofactor>
</comment>
<dbReference type="PROSITE" id="PS00723">
    <property type="entry name" value="POLYPRENYL_SYNTHASE_1"/>
    <property type="match status" value="1"/>
</dbReference>
<dbReference type="EMBL" id="CP022521">
    <property type="protein sequence ID" value="ASO19553.1"/>
    <property type="molecule type" value="Genomic_DNA"/>
</dbReference>
<dbReference type="GO" id="GO:0004337">
    <property type="term" value="F:(2E,6E)-farnesyl diphosphate synthase activity"/>
    <property type="evidence" value="ECO:0007669"/>
    <property type="project" value="UniProtKB-EC"/>
</dbReference>
<gene>
    <name evidence="7" type="ORF">AHOG_09545</name>
</gene>
<dbReference type="GO" id="GO:0046872">
    <property type="term" value="F:metal ion binding"/>
    <property type="evidence" value="ECO:0007669"/>
    <property type="project" value="UniProtKB-KW"/>
</dbReference>
<sequence length="388" mass="41401">MTRTGDHAASAVDLGRADTTTAPEPVFRAGDADVVRAVDGHLARYLADRRAESLDLDDSFTTELVDPLAAFVREGGKRIRPLFAWWGWRAAGGADTGDEADAVLRAVSAVELVHACALVHDDVMDDSDVRRGRPAVHVAMETMHRDAGMRGDGAGFGRSVAILVGDLALCWADDMLHQSGVPHEKLHRAGAAWRAMRTEMMAGQFLDLRNQAAGSESIESALRVNLLKTAGYTVQQPLRLGALLGGASREVTAALHDYGADLGIAFQLRDDLLGVFGEPETTGKPAGDDIREGKHTVLVNEALRLADTEGRPAASATLRAALGDADLSRETLAEVRDLLVETGAVALVERRIETLAASAVDRLSTVDLPEPAAARLRTLADAMVRRDV</sequence>
<comment type="similarity">
    <text evidence="2 6">Belongs to the FPP/GGPP synthase family.</text>
</comment>
<dbReference type="Pfam" id="PF00348">
    <property type="entry name" value="polyprenyl_synt"/>
    <property type="match status" value="1"/>
</dbReference>
<dbReference type="OrthoDB" id="4497239at2"/>
<dbReference type="PANTHER" id="PTHR12001">
    <property type="entry name" value="GERANYLGERANYL PYROPHOSPHATE SYNTHASE"/>
    <property type="match status" value="1"/>
</dbReference>
<keyword evidence="8" id="KW-1185">Reference proteome</keyword>
<keyword evidence="3 6" id="KW-0808">Transferase</keyword>
<accession>A0A221W1D4</accession>
<dbReference type="SUPFAM" id="SSF48576">
    <property type="entry name" value="Terpenoid synthases"/>
    <property type="match status" value="1"/>
</dbReference>
<keyword evidence="5" id="KW-0460">Magnesium</keyword>
<dbReference type="SFLD" id="SFLDS00005">
    <property type="entry name" value="Isoprenoid_Synthase_Type_I"/>
    <property type="match status" value="1"/>
</dbReference>
<dbReference type="GO" id="GO:0008299">
    <property type="term" value="P:isoprenoid biosynthetic process"/>
    <property type="evidence" value="ECO:0007669"/>
    <property type="project" value="InterPro"/>
</dbReference>
<evidence type="ECO:0000313" key="8">
    <source>
        <dbReference type="Proteomes" id="UP000204221"/>
    </source>
</evidence>
<dbReference type="Gene3D" id="1.10.600.10">
    <property type="entry name" value="Farnesyl Diphosphate Synthase"/>
    <property type="match status" value="1"/>
</dbReference>
<dbReference type="InterPro" id="IPR008949">
    <property type="entry name" value="Isoprenoid_synthase_dom_sf"/>
</dbReference>
<evidence type="ECO:0000256" key="6">
    <source>
        <dbReference type="RuleBase" id="RU004466"/>
    </source>
</evidence>
<keyword evidence="4" id="KW-0479">Metal-binding</keyword>
<dbReference type="InterPro" id="IPR033749">
    <property type="entry name" value="Polyprenyl_synt_CS"/>
</dbReference>
<dbReference type="InterPro" id="IPR000092">
    <property type="entry name" value="Polyprenyl_synt"/>
</dbReference>